<dbReference type="AlphaFoldDB" id="F8JVJ2"/>
<dbReference type="eggNOG" id="COG1506">
    <property type="taxonomic scope" value="Bacteria"/>
</dbReference>
<reference evidence="4" key="1">
    <citation type="submission" date="2011-12" db="EMBL/GenBank/DDBJ databases">
        <title>Complete genome sequence of Streptomyces cattleya strain DSM 46488.</title>
        <authorList>
            <person name="Ou H.-Y."/>
            <person name="Li P."/>
            <person name="Zhao C."/>
            <person name="O'Hagan D."/>
            <person name="Deng Z."/>
        </authorList>
    </citation>
    <scope>NUCLEOTIDE SEQUENCE [LARGE SCALE GENOMIC DNA]</scope>
    <source>
        <strain evidence="4">ATCC 35852 / DSM 46488 / JCM 4925 / NBRC 14057 / NRRL 8057</strain>
    </source>
</reference>
<keyword evidence="4" id="KW-1185">Reference proteome</keyword>
<evidence type="ECO:0000256" key="1">
    <source>
        <dbReference type="ARBA" id="ARBA00022801"/>
    </source>
</evidence>
<dbReference type="Proteomes" id="UP000007842">
    <property type="component" value="Chromosome"/>
</dbReference>
<dbReference type="InterPro" id="IPR029058">
    <property type="entry name" value="AB_hydrolase_fold"/>
</dbReference>
<gene>
    <name evidence="3" type="ordered locus">SCATT_33200</name>
</gene>
<feature type="domain" description="BD-FAE-like" evidence="2">
    <location>
        <begin position="35"/>
        <end position="210"/>
    </location>
</feature>
<dbReference type="OrthoDB" id="255603at2"/>
<name>F8JVJ2_STREN</name>
<keyword evidence="1" id="KW-0378">Hydrolase</keyword>
<dbReference type="RefSeq" id="WP_014144057.1">
    <property type="nucleotide sequence ID" value="NC_016111.1"/>
</dbReference>
<dbReference type="STRING" id="1003195.SCATT_33200"/>
<protein>
    <recommendedName>
        <fullName evidence="2">BD-FAE-like domain-containing protein</fullName>
    </recommendedName>
</protein>
<evidence type="ECO:0000313" key="4">
    <source>
        <dbReference type="Proteomes" id="UP000007842"/>
    </source>
</evidence>
<dbReference type="EMBL" id="CP003219">
    <property type="protein sequence ID" value="AEW95691.1"/>
    <property type="molecule type" value="Genomic_DNA"/>
</dbReference>
<accession>G8WQT2</accession>
<dbReference type="InterPro" id="IPR049492">
    <property type="entry name" value="BD-FAE-like_dom"/>
</dbReference>
<dbReference type="PATRIC" id="fig|1003195.11.peg.4800"/>
<accession>F8JVJ2</accession>
<dbReference type="HOGENOM" id="CLU_012494_10_1_11"/>
<dbReference type="InterPro" id="IPR050300">
    <property type="entry name" value="GDXG_lipolytic_enzyme"/>
</dbReference>
<dbReference type="ESTHER" id="stren-f8jvj2">
    <property type="family name" value="Est9X"/>
</dbReference>
<organism evidence="3 4">
    <name type="scientific">Streptantibioticus cattleyicolor (strain ATCC 35852 / DSM 46488 / JCM 4925 / NBRC 14057 / NRRL 8057)</name>
    <name type="common">Streptomyces cattleya</name>
    <dbReference type="NCBI Taxonomy" id="1003195"/>
    <lineage>
        <taxon>Bacteria</taxon>
        <taxon>Bacillati</taxon>
        <taxon>Actinomycetota</taxon>
        <taxon>Actinomycetes</taxon>
        <taxon>Kitasatosporales</taxon>
        <taxon>Streptomycetaceae</taxon>
        <taxon>Streptantibioticus</taxon>
    </lineage>
</organism>
<dbReference type="PANTHER" id="PTHR48081">
    <property type="entry name" value="AB HYDROLASE SUPERFAMILY PROTEIN C4A8.06C"/>
    <property type="match status" value="1"/>
</dbReference>
<sequence length="253" mass="26285">MTPRQEEAALLGLAPVAPHATRRYGPHPSQVVDYYRPDPDDPGAGRLTVLHGGFWREAYDRAHLSATAAALARRGFAVALAEYRRVGGGGGVPGTFEDVAAVVRTAWPGEPHVLLGHSAGGQLALWAAVRAGRAERVAGVVAVAPVADLGEAHRLRLSRDAVAGLLAPAGPGDPGVAARYDPVRLPSPPVPVVLLHGTADPDVPPVLSRHYAATHDAVLHELPGAGHYAALLPGSPQFERLVSVLRELAASAS</sequence>
<dbReference type="GO" id="GO:0016787">
    <property type="term" value="F:hydrolase activity"/>
    <property type="evidence" value="ECO:0007669"/>
    <property type="project" value="UniProtKB-KW"/>
</dbReference>
<dbReference type="Gene3D" id="3.40.50.1820">
    <property type="entry name" value="alpha/beta hydrolase"/>
    <property type="match status" value="1"/>
</dbReference>
<evidence type="ECO:0000313" key="3">
    <source>
        <dbReference type="EMBL" id="AEW95691.1"/>
    </source>
</evidence>
<proteinExistence type="predicted"/>
<dbReference type="SUPFAM" id="SSF53474">
    <property type="entry name" value="alpha/beta-Hydrolases"/>
    <property type="match status" value="1"/>
</dbReference>
<evidence type="ECO:0000259" key="2">
    <source>
        <dbReference type="Pfam" id="PF20434"/>
    </source>
</evidence>
<dbReference type="Pfam" id="PF20434">
    <property type="entry name" value="BD-FAE"/>
    <property type="match status" value="1"/>
</dbReference>
<dbReference type="KEGG" id="scy:SCATT_33200"/>
<dbReference type="KEGG" id="sct:SCAT_3327"/>